<dbReference type="AlphaFoldDB" id="A0A2K3KPJ0"/>
<protein>
    <submittedName>
        <fullName evidence="1">Uncharacterized protein</fullName>
    </submittedName>
</protein>
<proteinExistence type="predicted"/>
<comment type="caution">
    <text evidence="1">The sequence shown here is derived from an EMBL/GenBank/DDBJ whole genome shotgun (WGS) entry which is preliminary data.</text>
</comment>
<organism evidence="1 2">
    <name type="scientific">Trifolium pratense</name>
    <name type="common">Red clover</name>
    <dbReference type="NCBI Taxonomy" id="57577"/>
    <lineage>
        <taxon>Eukaryota</taxon>
        <taxon>Viridiplantae</taxon>
        <taxon>Streptophyta</taxon>
        <taxon>Embryophyta</taxon>
        <taxon>Tracheophyta</taxon>
        <taxon>Spermatophyta</taxon>
        <taxon>Magnoliopsida</taxon>
        <taxon>eudicotyledons</taxon>
        <taxon>Gunneridae</taxon>
        <taxon>Pentapetalae</taxon>
        <taxon>rosids</taxon>
        <taxon>fabids</taxon>
        <taxon>Fabales</taxon>
        <taxon>Fabaceae</taxon>
        <taxon>Papilionoideae</taxon>
        <taxon>50 kb inversion clade</taxon>
        <taxon>NPAAA clade</taxon>
        <taxon>Hologalegina</taxon>
        <taxon>IRL clade</taxon>
        <taxon>Trifolieae</taxon>
        <taxon>Trifolium</taxon>
    </lineage>
</organism>
<sequence length="18" mass="1926">GAGFGCNGHLWEVYVMEG</sequence>
<feature type="non-terminal residue" evidence="1">
    <location>
        <position position="1"/>
    </location>
</feature>
<dbReference type="Proteomes" id="UP000236291">
    <property type="component" value="Unassembled WGS sequence"/>
</dbReference>
<evidence type="ECO:0000313" key="1">
    <source>
        <dbReference type="EMBL" id="PNX68221.1"/>
    </source>
</evidence>
<dbReference type="EMBL" id="ASHM01224103">
    <property type="protein sequence ID" value="PNX68221.1"/>
    <property type="molecule type" value="Genomic_DNA"/>
</dbReference>
<reference evidence="1 2" key="1">
    <citation type="journal article" date="2014" name="Am. J. Bot.">
        <title>Genome assembly and annotation for red clover (Trifolium pratense; Fabaceae).</title>
        <authorList>
            <person name="Istvanek J."/>
            <person name="Jaros M."/>
            <person name="Krenek A."/>
            <person name="Repkova J."/>
        </authorList>
    </citation>
    <scope>NUCLEOTIDE SEQUENCE [LARGE SCALE GENOMIC DNA]</scope>
    <source>
        <strain evidence="2">cv. Tatra</strain>
        <tissue evidence="1">Young leaves</tissue>
    </source>
</reference>
<accession>A0A2K3KPJ0</accession>
<gene>
    <name evidence="1" type="ORF">L195_g063883</name>
</gene>
<evidence type="ECO:0000313" key="2">
    <source>
        <dbReference type="Proteomes" id="UP000236291"/>
    </source>
</evidence>
<name>A0A2K3KPJ0_TRIPR</name>
<reference evidence="1 2" key="2">
    <citation type="journal article" date="2017" name="Front. Plant Sci.">
        <title>Gene Classification and Mining of Molecular Markers Useful in Red Clover (Trifolium pratense) Breeding.</title>
        <authorList>
            <person name="Istvanek J."/>
            <person name="Dluhosova J."/>
            <person name="Dluhos P."/>
            <person name="Patkova L."/>
            <person name="Nedelnik J."/>
            <person name="Repkova J."/>
        </authorList>
    </citation>
    <scope>NUCLEOTIDE SEQUENCE [LARGE SCALE GENOMIC DNA]</scope>
    <source>
        <strain evidence="2">cv. Tatra</strain>
        <tissue evidence="1">Young leaves</tissue>
    </source>
</reference>